<evidence type="ECO:0000313" key="1">
    <source>
        <dbReference type="EMBL" id="KAJ4972036.1"/>
    </source>
</evidence>
<dbReference type="AlphaFoldDB" id="A0A9Q0KKT8"/>
<accession>A0A9Q0KKT8</accession>
<gene>
    <name evidence="1" type="ORF">NE237_005135</name>
</gene>
<sequence>MSGRTHTDTNTCKAATMFENRSHGLHRGVEYVMKRAVLQIRVLDGNACNYSDFYFTGGRTSTETIIEKAYHEALPRWAWRPRTVAESVELTALATPATASEDRRGMTRYL</sequence>
<evidence type="ECO:0000313" key="2">
    <source>
        <dbReference type="Proteomes" id="UP001141806"/>
    </source>
</evidence>
<dbReference type="EMBL" id="JAMYWD010000005">
    <property type="protein sequence ID" value="KAJ4972036.1"/>
    <property type="molecule type" value="Genomic_DNA"/>
</dbReference>
<organism evidence="1 2">
    <name type="scientific">Protea cynaroides</name>
    <dbReference type="NCBI Taxonomy" id="273540"/>
    <lineage>
        <taxon>Eukaryota</taxon>
        <taxon>Viridiplantae</taxon>
        <taxon>Streptophyta</taxon>
        <taxon>Embryophyta</taxon>
        <taxon>Tracheophyta</taxon>
        <taxon>Spermatophyta</taxon>
        <taxon>Magnoliopsida</taxon>
        <taxon>Proteales</taxon>
        <taxon>Proteaceae</taxon>
        <taxon>Protea</taxon>
    </lineage>
</organism>
<comment type="caution">
    <text evidence="1">The sequence shown here is derived from an EMBL/GenBank/DDBJ whole genome shotgun (WGS) entry which is preliminary data.</text>
</comment>
<name>A0A9Q0KKT8_9MAGN</name>
<reference evidence="1" key="1">
    <citation type="journal article" date="2023" name="Plant J.">
        <title>The genome of the king protea, Protea cynaroides.</title>
        <authorList>
            <person name="Chang J."/>
            <person name="Duong T.A."/>
            <person name="Schoeman C."/>
            <person name="Ma X."/>
            <person name="Roodt D."/>
            <person name="Barker N."/>
            <person name="Li Z."/>
            <person name="Van de Peer Y."/>
            <person name="Mizrachi E."/>
        </authorList>
    </citation>
    <scope>NUCLEOTIDE SEQUENCE</scope>
    <source>
        <tissue evidence="1">Young leaves</tissue>
    </source>
</reference>
<proteinExistence type="predicted"/>
<keyword evidence="2" id="KW-1185">Reference proteome</keyword>
<dbReference type="Proteomes" id="UP001141806">
    <property type="component" value="Unassembled WGS sequence"/>
</dbReference>
<protein>
    <submittedName>
        <fullName evidence="1">Uncharacterized protein</fullName>
    </submittedName>
</protein>